<sequence length="172" mass="19727">MRMRKRRETVLIKKRIKRPIRRARTIKRIDVTQLTAAGGVLYRPADDELLVLLIFRNGVWDLPKGKAEKDESVEECAAREVAEEAGIPEPVIETFLCSTYHEYDMNGKRYGKTTHWYSMREATVSEMQPQREEGITKVEWTSLHEAINKTGYENLKTVLIAFAGVTEDRAGG</sequence>
<dbReference type="PANTHER" id="PTHR21340">
    <property type="entry name" value="DIADENOSINE 5,5-P1,P4-TETRAPHOSPHATE PYROPHOSPHOHYDROLASE MUTT"/>
    <property type="match status" value="1"/>
</dbReference>
<accession>A0A316TTW9</accession>
<dbReference type="PROSITE" id="PS51462">
    <property type="entry name" value="NUDIX"/>
    <property type="match status" value="1"/>
</dbReference>
<comment type="similarity">
    <text evidence="2">Belongs to the Nudix hydrolase family.</text>
</comment>
<name>A0A316TTW9_9BACT</name>
<dbReference type="GO" id="GO:0006167">
    <property type="term" value="P:AMP biosynthetic process"/>
    <property type="evidence" value="ECO:0007669"/>
    <property type="project" value="TreeGrafter"/>
</dbReference>
<dbReference type="Gene3D" id="3.90.79.10">
    <property type="entry name" value="Nucleoside Triphosphate Pyrophosphohydrolase"/>
    <property type="match status" value="1"/>
</dbReference>
<gene>
    <name evidence="4" type="ORF">DDZ15_05705</name>
</gene>
<comment type="caution">
    <text evidence="4">The sequence shown here is derived from an EMBL/GenBank/DDBJ whole genome shotgun (WGS) entry which is preliminary data.</text>
</comment>
<keyword evidence="1 2" id="KW-0378">Hydrolase</keyword>
<evidence type="ECO:0000313" key="5">
    <source>
        <dbReference type="Proteomes" id="UP000245533"/>
    </source>
</evidence>
<feature type="domain" description="Nudix hydrolase" evidence="3">
    <location>
        <begin position="32"/>
        <end position="163"/>
    </location>
</feature>
<evidence type="ECO:0000256" key="2">
    <source>
        <dbReference type="RuleBase" id="RU003476"/>
    </source>
</evidence>
<reference evidence="4 5" key="1">
    <citation type="submission" date="2018-05" db="EMBL/GenBank/DDBJ databases">
        <title>Rhodohalobacter halophilus gen. nov., sp. nov., a moderately halophilic member of the family Balneolaceae.</title>
        <authorList>
            <person name="Liu Z.-W."/>
        </authorList>
    </citation>
    <scope>NUCLEOTIDE SEQUENCE [LARGE SCALE GENOMIC DNA]</scope>
    <source>
        <strain evidence="4 5">8A47</strain>
    </source>
</reference>
<dbReference type="InterPro" id="IPR020476">
    <property type="entry name" value="Nudix_hydrolase"/>
</dbReference>
<evidence type="ECO:0000259" key="3">
    <source>
        <dbReference type="PROSITE" id="PS51462"/>
    </source>
</evidence>
<dbReference type="AlphaFoldDB" id="A0A316TTW9"/>
<dbReference type="InterPro" id="IPR000086">
    <property type="entry name" value="NUDIX_hydrolase_dom"/>
</dbReference>
<dbReference type="Pfam" id="PF00293">
    <property type="entry name" value="NUDIX"/>
    <property type="match status" value="1"/>
</dbReference>
<dbReference type="PANTHER" id="PTHR21340:SF0">
    <property type="entry name" value="BIS(5'-NUCLEOSYL)-TETRAPHOSPHATASE [ASYMMETRICAL]"/>
    <property type="match status" value="1"/>
</dbReference>
<dbReference type="SUPFAM" id="SSF55811">
    <property type="entry name" value="Nudix"/>
    <property type="match status" value="1"/>
</dbReference>
<protein>
    <recommendedName>
        <fullName evidence="3">Nudix hydrolase domain-containing protein</fullName>
    </recommendedName>
</protein>
<dbReference type="InterPro" id="IPR020084">
    <property type="entry name" value="NUDIX_hydrolase_CS"/>
</dbReference>
<organism evidence="4 5">
    <name type="scientific">Rhodohalobacter mucosus</name>
    <dbReference type="NCBI Taxonomy" id="2079485"/>
    <lineage>
        <taxon>Bacteria</taxon>
        <taxon>Pseudomonadati</taxon>
        <taxon>Balneolota</taxon>
        <taxon>Balneolia</taxon>
        <taxon>Balneolales</taxon>
        <taxon>Balneolaceae</taxon>
        <taxon>Rhodohalobacter</taxon>
    </lineage>
</organism>
<keyword evidence="5" id="KW-1185">Reference proteome</keyword>
<dbReference type="EMBL" id="QGGB01000005">
    <property type="protein sequence ID" value="PWN06769.1"/>
    <property type="molecule type" value="Genomic_DNA"/>
</dbReference>
<dbReference type="GO" id="GO:0006754">
    <property type="term" value="P:ATP biosynthetic process"/>
    <property type="evidence" value="ECO:0007669"/>
    <property type="project" value="TreeGrafter"/>
</dbReference>
<proteinExistence type="inferred from homology"/>
<dbReference type="PRINTS" id="PR00502">
    <property type="entry name" value="NUDIXFAMILY"/>
</dbReference>
<dbReference type="PROSITE" id="PS00893">
    <property type="entry name" value="NUDIX_BOX"/>
    <property type="match status" value="1"/>
</dbReference>
<dbReference type="CDD" id="cd03673">
    <property type="entry name" value="NUDIX_Ap6A_hydrolase"/>
    <property type="match status" value="1"/>
</dbReference>
<evidence type="ECO:0000256" key="1">
    <source>
        <dbReference type="ARBA" id="ARBA00022801"/>
    </source>
</evidence>
<dbReference type="InterPro" id="IPR015797">
    <property type="entry name" value="NUDIX_hydrolase-like_dom_sf"/>
</dbReference>
<dbReference type="InterPro" id="IPR051325">
    <property type="entry name" value="Nudix_hydrolase_domain"/>
</dbReference>
<dbReference type="Proteomes" id="UP000245533">
    <property type="component" value="Unassembled WGS sequence"/>
</dbReference>
<evidence type="ECO:0000313" key="4">
    <source>
        <dbReference type="EMBL" id="PWN06769.1"/>
    </source>
</evidence>
<dbReference type="GO" id="GO:0004081">
    <property type="term" value="F:bis(5'-nucleosyl)-tetraphosphatase (asymmetrical) activity"/>
    <property type="evidence" value="ECO:0007669"/>
    <property type="project" value="TreeGrafter"/>
</dbReference>